<feature type="compositionally biased region" description="Basic and acidic residues" evidence="1">
    <location>
        <begin position="359"/>
        <end position="377"/>
    </location>
</feature>
<accession>A0A5M3YVV8</accession>
<feature type="compositionally biased region" description="Low complexity" evidence="1">
    <location>
        <begin position="346"/>
        <end position="357"/>
    </location>
</feature>
<dbReference type="Proteomes" id="UP000452235">
    <property type="component" value="Unassembled WGS sequence"/>
</dbReference>
<sequence>MPILNRVVKGVAAGVGLASESITAYNANRRKETPNSTTTADTSETDSSDKNTPEHSTSAESQLEIQWELDEAQDELNSGVINRHEAETTEQLAESFLRRYPSAPEPSSIAPQRLPYPVVIPQRRPKSRKRGFIRAYAPVLQDLGIDQTTFVDFIDTANASCQGSPWLQAINLASIGTFFIPSATAFAVSAMINITTSNAFFDQINENFFRPRGLYCLVMTWKPESAAAIATFDLSSAIVTSTEQGGSGMLNKLKHVLKASDGKTYGTLPYSETAPLVFPDLDELGAHGGDVQAKLNTMETRKEFVEDYWDRRERAKFMMEHPQCDLNQGPQPEFTSRYANPSHPASSGSLLGLVTGGHVTREGIRQMRENTRRDPGFRRRAPRRRRLREGGSSPGDQEGRRGSRQGPVGGIQKLLQSDMLYLMIVNMPSEEEMAAVRDALQPGDEAHSG</sequence>
<name>A0A5M3YVV8_ASPTE</name>
<gene>
    <name evidence="2" type="ORF">ATEIFO6365_0006008400</name>
</gene>
<comment type="caution">
    <text evidence="2">The sequence shown here is derived from an EMBL/GenBank/DDBJ whole genome shotgun (WGS) entry which is preliminary data.</text>
</comment>
<evidence type="ECO:0000313" key="2">
    <source>
        <dbReference type="EMBL" id="GFF16747.1"/>
    </source>
</evidence>
<feature type="region of interest" description="Disordered" evidence="1">
    <location>
        <begin position="24"/>
        <end position="61"/>
    </location>
</feature>
<protein>
    <submittedName>
        <fullName evidence="2">Uncharacterized protein</fullName>
    </submittedName>
</protein>
<proteinExistence type="predicted"/>
<feature type="region of interest" description="Disordered" evidence="1">
    <location>
        <begin position="323"/>
        <end position="409"/>
    </location>
</feature>
<dbReference type="AlphaFoldDB" id="A0A5M3YVV8"/>
<dbReference type="VEuPathDB" id="FungiDB:ATEG_02875"/>
<dbReference type="OrthoDB" id="3433125at2759"/>
<dbReference type="EMBL" id="BLJY01000006">
    <property type="protein sequence ID" value="GFF16747.1"/>
    <property type="molecule type" value="Genomic_DNA"/>
</dbReference>
<organism evidence="2 3">
    <name type="scientific">Aspergillus terreus</name>
    <dbReference type="NCBI Taxonomy" id="33178"/>
    <lineage>
        <taxon>Eukaryota</taxon>
        <taxon>Fungi</taxon>
        <taxon>Dikarya</taxon>
        <taxon>Ascomycota</taxon>
        <taxon>Pezizomycotina</taxon>
        <taxon>Eurotiomycetes</taxon>
        <taxon>Eurotiomycetidae</taxon>
        <taxon>Eurotiales</taxon>
        <taxon>Aspergillaceae</taxon>
        <taxon>Aspergillus</taxon>
        <taxon>Aspergillus subgen. Circumdati</taxon>
    </lineage>
</organism>
<feature type="compositionally biased region" description="Polar residues" evidence="1">
    <location>
        <begin position="325"/>
        <end position="345"/>
    </location>
</feature>
<reference evidence="2 3" key="1">
    <citation type="submission" date="2020-01" db="EMBL/GenBank/DDBJ databases">
        <title>Aspergillus terreus IFO 6365 whole genome shotgun sequence.</title>
        <authorList>
            <person name="Kanamasa S."/>
            <person name="Takahashi H."/>
        </authorList>
    </citation>
    <scope>NUCLEOTIDE SEQUENCE [LARGE SCALE GENOMIC DNA]</scope>
    <source>
        <strain evidence="2 3">IFO 6365</strain>
    </source>
</reference>
<evidence type="ECO:0000256" key="1">
    <source>
        <dbReference type="SAM" id="MobiDB-lite"/>
    </source>
</evidence>
<dbReference type="InterPro" id="IPR053221">
    <property type="entry name" value="Burnettramic_acid_biosynth"/>
</dbReference>
<feature type="compositionally biased region" description="Basic residues" evidence="1">
    <location>
        <begin position="378"/>
        <end position="387"/>
    </location>
</feature>
<evidence type="ECO:0000313" key="3">
    <source>
        <dbReference type="Proteomes" id="UP000452235"/>
    </source>
</evidence>
<dbReference type="PANTHER" id="PTHR38887:SF1">
    <property type="entry name" value="RAS MODIFICATION PROTEIN ERF4"/>
    <property type="match status" value="1"/>
</dbReference>
<keyword evidence="3" id="KW-1185">Reference proteome</keyword>
<dbReference type="PANTHER" id="PTHR38887">
    <property type="entry name" value="CHROMOSOME 21, WHOLE GENOME SHOTGUN SEQUENCE"/>
    <property type="match status" value="1"/>
</dbReference>